<accession>A0A3S0J2K3</accession>
<evidence type="ECO:0000256" key="1">
    <source>
        <dbReference type="ARBA" id="ARBA00022491"/>
    </source>
</evidence>
<proteinExistence type="predicted"/>
<sequence length="217" mass="23808">MARQTKLDAQLTRTRIVEAALAAFAGRGVRATTLEDVAACAGVTRGAVYWHFADKPALVSEVISGLEWPLDIGPDIESYREHPLPLRLLRLQLWRQMERCVSATRQWQQVQLVLGHGVRSELGGAPLAQLEEAMARTVQRLGRVMTIAHRRGQLRAGLAPMAVARGLHAVGRAMLAEHASEPTHSQRPVSPLCLELFMKGAAAEVPQLEPASNPLRR</sequence>
<keyword evidence="8" id="KW-1185">Reference proteome</keyword>
<organism evidence="7 8">
    <name type="scientific">Variovorax gossypii</name>
    <dbReference type="NCBI Taxonomy" id="1679495"/>
    <lineage>
        <taxon>Bacteria</taxon>
        <taxon>Pseudomonadati</taxon>
        <taxon>Pseudomonadota</taxon>
        <taxon>Betaproteobacteria</taxon>
        <taxon>Burkholderiales</taxon>
        <taxon>Comamonadaceae</taxon>
        <taxon>Variovorax</taxon>
    </lineage>
</organism>
<dbReference type="Proteomes" id="UP000267418">
    <property type="component" value="Unassembled WGS sequence"/>
</dbReference>
<dbReference type="InterPro" id="IPR023772">
    <property type="entry name" value="DNA-bd_HTH_TetR-type_CS"/>
</dbReference>
<name>A0A3S0J2K3_9BURK</name>
<dbReference type="PANTHER" id="PTHR30055">
    <property type="entry name" value="HTH-TYPE TRANSCRIPTIONAL REGULATOR RUTR"/>
    <property type="match status" value="1"/>
</dbReference>
<evidence type="ECO:0000259" key="6">
    <source>
        <dbReference type="PROSITE" id="PS50977"/>
    </source>
</evidence>
<keyword evidence="3 5" id="KW-0238">DNA-binding</keyword>
<dbReference type="InterPro" id="IPR001647">
    <property type="entry name" value="HTH_TetR"/>
</dbReference>
<keyword evidence="1" id="KW-0678">Repressor</keyword>
<dbReference type="AlphaFoldDB" id="A0A3S0J2K3"/>
<feature type="DNA-binding region" description="H-T-H motif" evidence="5">
    <location>
        <begin position="33"/>
        <end position="52"/>
    </location>
</feature>
<dbReference type="Pfam" id="PF00440">
    <property type="entry name" value="TetR_N"/>
    <property type="match status" value="1"/>
</dbReference>
<dbReference type="InterPro" id="IPR009057">
    <property type="entry name" value="Homeodomain-like_sf"/>
</dbReference>
<evidence type="ECO:0000313" key="8">
    <source>
        <dbReference type="Proteomes" id="UP000267418"/>
    </source>
</evidence>
<dbReference type="InterPro" id="IPR050109">
    <property type="entry name" value="HTH-type_TetR-like_transc_reg"/>
</dbReference>
<dbReference type="EMBL" id="RXOE01000009">
    <property type="protein sequence ID" value="RTQ31556.1"/>
    <property type="molecule type" value="Genomic_DNA"/>
</dbReference>
<protein>
    <submittedName>
        <fullName evidence="7">TetR family transcriptional regulator</fullName>
    </submittedName>
</protein>
<keyword evidence="4" id="KW-0804">Transcription</keyword>
<evidence type="ECO:0000313" key="7">
    <source>
        <dbReference type="EMBL" id="RTQ31556.1"/>
    </source>
</evidence>
<comment type="caution">
    <text evidence="7">The sequence shown here is derived from an EMBL/GenBank/DDBJ whole genome shotgun (WGS) entry which is preliminary data.</text>
</comment>
<dbReference type="GO" id="GO:0003700">
    <property type="term" value="F:DNA-binding transcription factor activity"/>
    <property type="evidence" value="ECO:0007669"/>
    <property type="project" value="TreeGrafter"/>
</dbReference>
<dbReference type="PROSITE" id="PS50977">
    <property type="entry name" value="HTH_TETR_2"/>
    <property type="match status" value="1"/>
</dbReference>
<dbReference type="PROSITE" id="PS01081">
    <property type="entry name" value="HTH_TETR_1"/>
    <property type="match status" value="1"/>
</dbReference>
<evidence type="ECO:0000256" key="2">
    <source>
        <dbReference type="ARBA" id="ARBA00023015"/>
    </source>
</evidence>
<feature type="domain" description="HTH tetR-type" evidence="6">
    <location>
        <begin position="10"/>
        <end position="70"/>
    </location>
</feature>
<evidence type="ECO:0000256" key="5">
    <source>
        <dbReference type="PROSITE-ProRule" id="PRU00335"/>
    </source>
</evidence>
<dbReference type="OrthoDB" id="8719949at2"/>
<evidence type="ECO:0000256" key="3">
    <source>
        <dbReference type="ARBA" id="ARBA00023125"/>
    </source>
</evidence>
<dbReference type="PRINTS" id="PR00455">
    <property type="entry name" value="HTHTETR"/>
</dbReference>
<evidence type="ECO:0000256" key="4">
    <source>
        <dbReference type="ARBA" id="ARBA00023163"/>
    </source>
</evidence>
<gene>
    <name evidence="7" type="ORF">EJP69_26310</name>
</gene>
<dbReference type="RefSeq" id="WP_126473212.1">
    <property type="nucleotide sequence ID" value="NZ_RXOE01000009.1"/>
</dbReference>
<keyword evidence="2" id="KW-0805">Transcription regulation</keyword>
<reference evidence="7 8" key="1">
    <citation type="submission" date="2018-12" db="EMBL/GenBank/DDBJ databases">
        <title>The genome of Variovorax gossypii DSM 100435.</title>
        <authorList>
            <person name="Gao J."/>
            <person name="Sun J."/>
        </authorList>
    </citation>
    <scope>NUCLEOTIDE SEQUENCE [LARGE SCALE GENOMIC DNA]</scope>
    <source>
        <strain evidence="7 8">DSM 100435</strain>
    </source>
</reference>
<dbReference type="Gene3D" id="1.10.357.10">
    <property type="entry name" value="Tetracycline Repressor, domain 2"/>
    <property type="match status" value="1"/>
</dbReference>
<dbReference type="SUPFAM" id="SSF46689">
    <property type="entry name" value="Homeodomain-like"/>
    <property type="match status" value="1"/>
</dbReference>
<dbReference type="GO" id="GO:0000976">
    <property type="term" value="F:transcription cis-regulatory region binding"/>
    <property type="evidence" value="ECO:0007669"/>
    <property type="project" value="TreeGrafter"/>
</dbReference>
<dbReference type="PANTHER" id="PTHR30055:SF234">
    <property type="entry name" value="HTH-TYPE TRANSCRIPTIONAL REGULATOR BETI"/>
    <property type="match status" value="1"/>
</dbReference>